<keyword evidence="2" id="KW-1185">Reference proteome</keyword>
<dbReference type="AlphaFoldDB" id="A0A060JPG0"/>
<dbReference type="InterPro" id="IPR043148">
    <property type="entry name" value="TagF_C"/>
</dbReference>
<proteinExistence type="predicted"/>
<evidence type="ECO:0000313" key="1">
    <source>
        <dbReference type="EMBL" id="AIC48069.1"/>
    </source>
</evidence>
<dbReference type="Gene3D" id="3.40.50.12580">
    <property type="match status" value="1"/>
</dbReference>
<gene>
    <name evidence="1" type="ORF">Rhola_00012770</name>
</gene>
<dbReference type="OrthoDB" id="2334812at2"/>
<evidence type="ECO:0000313" key="2">
    <source>
        <dbReference type="Proteomes" id="UP000067708"/>
    </source>
</evidence>
<dbReference type="HOGENOM" id="CLU_648409_0_0_11"/>
<dbReference type="EMBL" id="CP007490">
    <property type="protein sequence ID" value="AIC48069.1"/>
    <property type="molecule type" value="Genomic_DNA"/>
</dbReference>
<name>A0A060JPG0_9MICO</name>
<organism evidence="1 2">
    <name type="scientific">Rhodoluna lacicola</name>
    <dbReference type="NCBI Taxonomy" id="529884"/>
    <lineage>
        <taxon>Bacteria</taxon>
        <taxon>Bacillati</taxon>
        <taxon>Actinomycetota</taxon>
        <taxon>Actinomycetes</taxon>
        <taxon>Micrococcales</taxon>
        <taxon>Microbacteriaceae</taxon>
        <taxon>Luna cluster</taxon>
        <taxon>Luna-1 subcluster</taxon>
        <taxon>Rhodoluna</taxon>
    </lineage>
</organism>
<sequence length="416" mass="46354">MSTSRPIRVTFLTFYYEAWDALAGIYQLMRADSRFDVRVVAISRKLTGQAGFDDAAGVSAFFDRLGIPHQVNADLTTIFDGTAPDYIFVNYPWQRNYEKRYRPDELAKIARIAYVPYFSLPLVQEPADGVNPDSGFEPIAAHLYTQRMHQLASLVFTQDDFTRDAFALTQRGNTHVHFVGSTKLDELLADYKVAVDGVAGVSKTLLWAPHHSYSRHWLNFGNFPQVKEEMLEWAGAHPDWKIILRPHPFLFGTLIDRKVIAATELDSWLNWWNALPNTSIDVSSSSAQVFAKASHILTDGISYLAEWPLATGKPAIFLEHDGHWEFSPLGEVAAATAHKISMIGELDGAIAMIDHAPNRVIEIAELHAAAVPNPGRTAHRIVEVVAADFEAGSALVDVAAITEIAWELQSNREPMD</sequence>
<protein>
    <recommendedName>
        <fullName evidence="3">CDP-Glycerol:Poly(Glycerophosphate) glycerophosphotransferase</fullName>
    </recommendedName>
</protein>
<evidence type="ECO:0008006" key="3">
    <source>
        <dbReference type="Google" id="ProtNLM"/>
    </source>
</evidence>
<dbReference type="SUPFAM" id="SSF53756">
    <property type="entry name" value="UDP-Glycosyltransferase/glycogen phosphorylase"/>
    <property type="match status" value="1"/>
</dbReference>
<dbReference type="KEGG" id="rla:Rhola_00012770"/>
<reference evidence="1 2" key="1">
    <citation type="journal article" date="2014" name="Int. J. Syst. Evol. Microbiol.">
        <title>Rhodoluna lacicola gen. nov., sp. nov., a planktonic freshwater bacterium with stream-lined genome.</title>
        <authorList>
            <person name="Hahn M."/>
            <person name="Schmidt J."/>
            <person name="Taipale S.J."/>
            <person name="Doolittle W.F."/>
            <person name="Koll U."/>
        </authorList>
    </citation>
    <scope>NUCLEOTIDE SEQUENCE [LARGE SCALE GENOMIC DNA]</scope>
    <source>
        <strain evidence="1 2">MWH-Ta8</strain>
    </source>
</reference>
<dbReference type="eggNOG" id="COG1887">
    <property type="taxonomic scope" value="Bacteria"/>
</dbReference>
<dbReference type="STRING" id="529884.Rhola_00012770"/>
<accession>A0A060JPG0</accession>
<dbReference type="RefSeq" id="WP_038503237.1">
    <property type="nucleotide sequence ID" value="NZ_CP007490.1"/>
</dbReference>
<dbReference type="Proteomes" id="UP000067708">
    <property type="component" value="Chromosome"/>
</dbReference>